<dbReference type="InterPro" id="IPR024134">
    <property type="entry name" value="SOD_Cu/Zn_/chaperone"/>
</dbReference>
<dbReference type="EMBL" id="JBJKFK010000806">
    <property type="protein sequence ID" value="KAL3315187.1"/>
    <property type="molecule type" value="Genomic_DNA"/>
</dbReference>
<dbReference type="Gene3D" id="2.60.40.200">
    <property type="entry name" value="Superoxide dismutase, copper/zinc binding domain"/>
    <property type="match status" value="1"/>
</dbReference>
<gene>
    <name evidence="2" type="ORF">Ciccas_006183</name>
</gene>
<evidence type="ECO:0000313" key="3">
    <source>
        <dbReference type="Proteomes" id="UP001626550"/>
    </source>
</evidence>
<dbReference type="PANTHER" id="PTHR10003">
    <property type="entry name" value="SUPEROXIDE DISMUTASE CU-ZN -RELATED"/>
    <property type="match status" value="1"/>
</dbReference>
<evidence type="ECO:0000259" key="1">
    <source>
        <dbReference type="Pfam" id="PF00080"/>
    </source>
</evidence>
<organism evidence="2 3">
    <name type="scientific">Cichlidogyrus casuarinus</name>
    <dbReference type="NCBI Taxonomy" id="1844966"/>
    <lineage>
        <taxon>Eukaryota</taxon>
        <taxon>Metazoa</taxon>
        <taxon>Spiralia</taxon>
        <taxon>Lophotrochozoa</taxon>
        <taxon>Platyhelminthes</taxon>
        <taxon>Monogenea</taxon>
        <taxon>Monopisthocotylea</taxon>
        <taxon>Dactylogyridea</taxon>
        <taxon>Ancyrocephalidae</taxon>
        <taxon>Cichlidogyrus</taxon>
    </lineage>
</organism>
<feature type="domain" description="Superoxide dismutase copper/zinc binding" evidence="1">
    <location>
        <begin position="97"/>
        <end position="192"/>
    </location>
</feature>
<reference evidence="2 3" key="1">
    <citation type="submission" date="2024-11" db="EMBL/GenBank/DDBJ databases">
        <title>Adaptive evolution of stress response genes in parasites aligns with host niche diversity.</title>
        <authorList>
            <person name="Hahn C."/>
            <person name="Resl P."/>
        </authorList>
    </citation>
    <scope>NUCLEOTIDE SEQUENCE [LARGE SCALE GENOMIC DNA]</scope>
    <source>
        <strain evidence="2">EGGRZ-B1_66</strain>
        <tissue evidence="2">Body</tissue>
    </source>
</reference>
<sequence>MTRLNSEVLIEVLVDCVDMKKLEELTQQIKTIDGVTTCTRNGDSFYISTNNSVQSTLKRLESMGQKSILRGIKSNSKFLQGLDFGSGVSILEGAGLKGVCRLYQINDQELALDGSVSGLPSSATLEINIHANGNLSDDCKSCGDVFKSLSMSGKFGSFVTDKGGKSDFLLVTDRLQLPEIIGRSVVVRNPVDLRPLGCGIIARSASVTDNTKRICTCSGETVWDAYNKTTL</sequence>
<name>A0ABD2Q7I4_9PLAT</name>
<dbReference type="SUPFAM" id="SSF49329">
    <property type="entry name" value="Cu,Zn superoxide dismutase-like"/>
    <property type="match status" value="1"/>
</dbReference>
<dbReference type="AlphaFoldDB" id="A0ABD2Q7I4"/>
<comment type="caution">
    <text evidence="2">The sequence shown here is derived from an EMBL/GenBank/DDBJ whole genome shotgun (WGS) entry which is preliminary data.</text>
</comment>
<dbReference type="InterPro" id="IPR036423">
    <property type="entry name" value="SOD-like_Cu/Zn_dom_sf"/>
</dbReference>
<keyword evidence="3" id="KW-1185">Reference proteome</keyword>
<proteinExistence type="predicted"/>
<evidence type="ECO:0000313" key="2">
    <source>
        <dbReference type="EMBL" id="KAL3315187.1"/>
    </source>
</evidence>
<accession>A0ABD2Q7I4</accession>
<dbReference type="InterPro" id="IPR001424">
    <property type="entry name" value="SOD_Cu_Zn_dom"/>
</dbReference>
<dbReference type="Pfam" id="PF00080">
    <property type="entry name" value="Sod_Cu"/>
    <property type="match status" value="1"/>
</dbReference>
<protein>
    <recommendedName>
        <fullName evidence="1">Superoxide dismutase copper/zinc binding domain-containing protein</fullName>
    </recommendedName>
</protein>
<dbReference type="Proteomes" id="UP001626550">
    <property type="component" value="Unassembled WGS sequence"/>
</dbReference>